<dbReference type="InterPro" id="IPR050138">
    <property type="entry name" value="DHOase/Allantoinase_Hydrolase"/>
</dbReference>
<dbReference type="SUPFAM" id="SSF51338">
    <property type="entry name" value="Composite domain of metallo-dependent hydrolases"/>
    <property type="match status" value="1"/>
</dbReference>
<dbReference type="SUPFAM" id="SSF51556">
    <property type="entry name" value="Metallo-dependent hydrolases"/>
    <property type="match status" value="1"/>
</dbReference>
<dbReference type="PANTHER" id="PTHR43668:SF5">
    <property type="entry name" value="AMIDOHYDROLASE 3 DOMAIN-CONTAINING PROTEIN"/>
    <property type="match status" value="1"/>
</dbReference>
<sequence>MHLLSSGPFFPLPRPQPKTTPDFIKAGLARCEEVRTMPPDTSNFAKDRTMSDRFEVGTKSVLLSNGTLWTGAQHGEEVIYGGSVLLKNGVIFKIGKHSDVMADVQALLAKEEVETIDLQGKWVTPGIVDTHSHAMVDAAPSLASSEDTNSLRANIQPWLASWNGFNIHGLELPLIRAGGISTMLILPGSANNMGGQAFVAKSRITSEDTPSSMIVESPFAIVQDGNSTTYKRTGHYRHMKSAMGENILRVHGMNRLDQAAEFRMAYLEGQKLKESQDKWCAAGKENTEPFPEDYKYEVLADVLRGKTLVNTHSYTSADFDAFARLTNEFKFTPAAMHHAHESYLSNGSLSKVYGGKPALALFINNANYKQESYLGSPYAPYILVQNGYEVMFKSDHPVLDSRYLPYEAQQSVAFGLNASTALKAITVTPANRLGLGHRIGHLLKGYDADVVVWDSNPLALGATPVQTYIDGIAQIETSFTIVKPEHAQKMPKTRDVSKEAAETMKYRGDPPLGAKHSAKNIVFQGVSAVYLKRGGESVQEIRLIPENDAIQLADSRVIVEGGEITCAGTDCVTPLSGDYESVNLDGGVITTGLTAYGSYMGLMEIRQERVTTDGKIPDTLSEGSSLLDGMVTFGKDGALFGGKDQKIAFANGVTKGVVHPIESGVFQGVSYSYATNGKTSLDGLVDEVAAVHVGLGQSSKISTATHIGVLRALLSGEYPEKTELTRLFKKVAKGDLVLVVEVDKADIMANLVRLKSEFTGLKMTFVGAHEAWLIADEIAKAEIGVIVSPARSYPGSWDSRRILPGLPLSAESLPVYLHNRGVAVGLGITEEWMARNVRLDAAWTYINANISLSKAQAIDMVSTNLDRLLGLKGSKENAGWVAWEGDFFGMSGAVKAVRGEGQETVALF</sequence>
<dbReference type="Pfam" id="PF07969">
    <property type="entry name" value="Amidohydro_3"/>
    <property type="match status" value="1"/>
</dbReference>
<dbReference type="Gene3D" id="3.20.20.140">
    <property type="entry name" value="Metal-dependent hydrolases"/>
    <property type="match status" value="2"/>
</dbReference>
<dbReference type="GO" id="GO:0006145">
    <property type="term" value="P:purine nucleobase catabolic process"/>
    <property type="evidence" value="ECO:0007669"/>
    <property type="project" value="TreeGrafter"/>
</dbReference>
<dbReference type="InterPro" id="IPR032466">
    <property type="entry name" value="Metal_Hydrolase"/>
</dbReference>
<organism evidence="2 3">
    <name type="scientific">Filobasidium floriforme</name>
    <dbReference type="NCBI Taxonomy" id="5210"/>
    <lineage>
        <taxon>Eukaryota</taxon>
        <taxon>Fungi</taxon>
        <taxon>Dikarya</taxon>
        <taxon>Basidiomycota</taxon>
        <taxon>Agaricomycotina</taxon>
        <taxon>Tremellomycetes</taxon>
        <taxon>Filobasidiales</taxon>
        <taxon>Filobasidiaceae</taxon>
        <taxon>Filobasidium</taxon>
    </lineage>
</organism>
<accession>A0A8K0JQI2</accession>
<keyword evidence="3" id="KW-1185">Reference proteome</keyword>
<proteinExistence type="predicted"/>
<evidence type="ECO:0000313" key="2">
    <source>
        <dbReference type="EMBL" id="KAG7571102.1"/>
    </source>
</evidence>
<protein>
    <recommendedName>
        <fullName evidence="1">Amidohydrolase 3 domain-containing protein</fullName>
    </recommendedName>
</protein>
<dbReference type="GO" id="GO:0005737">
    <property type="term" value="C:cytoplasm"/>
    <property type="evidence" value="ECO:0007669"/>
    <property type="project" value="TreeGrafter"/>
</dbReference>
<dbReference type="InterPro" id="IPR011059">
    <property type="entry name" value="Metal-dep_hydrolase_composite"/>
</dbReference>
<gene>
    <name evidence="2" type="ORF">FFLO_00927</name>
</gene>
<evidence type="ECO:0000259" key="1">
    <source>
        <dbReference type="Pfam" id="PF07969"/>
    </source>
</evidence>
<dbReference type="GO" id="GO:0004038">
    <property type="term" value="F:allantoinase activity"/>
    <property type="evidence" value="ECO:0007669"/>
    <property type="project" value="TreeGrafter"/>
</dbReference>
<name>A0A8K0JQI2_9TREE</name>
<comment type="caution">
    <text evidence="2">The sequence shown here is derived from an EMBL/GenBank/DDBJ whole genome shotgun (WGS) entry which is preliminary data.</text>
</comment>
<dbReference type="EMBL" id="JABELV010000011">
    <property type="protein sequence ID" value="KAG7571102.1"/>
    <property type="molecule type" value="Genomic_DNA"/>
</dbReference>
<dbReference type="PANTHER" id="PTHR43668">
    <property type="entry name" value="ALLANTOINASE"/>
    <property type="match status" value="1"/>
</dbReference>
<dbReference type="Proteomes" id="UP000812966">
    <property type="component" value="Unassembled WGS sequence"/>
</dbReference>
<evidence type="ECO:0000313" key="3">
    <source>
        <dbReference type="Proteomes" id="UP000812966"/>
    </source>
</evidence>
<dbReference type="InterPro" id="IPR013108">
    <property type="entry name" value="Amidohydro_3"/>
</dbReference>
<reference evidence="2" key="1">
    <citation type="submission" date="2020-04" db="EMBL/GenBank/DDBJ databases">
        <title>Analysis of mating type loci in Filobasidium floriforme.</title>
        <authorList>
            <person name="Nowrousian M."/>
        </authorList>
    </citation>
    <scope>NUCLEOTIDE SEQUENCE</scope>
    <source>
        <strain evidence="2">CBS 6242</strain>
    </source>
</reference>
<feature type="domain" description="Amidohydrolase 3" evidence="1">
    <location>
        <begin position="417"/>
        <end position="471"/>
    </location>
</feature>
<dbReference type="AlphaFoldDB" id="A0A8K0JQI2"/>